<dbReference type="SUPFAM" id="SSF52922">
    <property type="entry name" value="TK C-terminal domain-like"/>
    <property type="match status" value="1"/>
</dbReference>
<sequence length="1168" mass="126504">MDGTPAAEPILDLDYRLQDNLTRTRGRVFLTGTQALVRMLLTQRRLDRERGLNTAGFVSGYRGSPLGGVDMAMWKSKEILDAHQVSFVPGINEDMAATAIMGTQQAGVRADRKVDGVFALWYGKGPGVDRAGDALHHGNAAGASRHGGVLVVVGDDHTAVSSSIPHASEASLIGWQMPIVHPATIEEYETFGLWGWALSRHSGTWVAFKAISETVESGQAFEPAPPACYDMPADPDLPREALEYTARDFLSPAVETRMQTRLQAVRAFARRHSIDKLECAAPHATVGLVTVGKAHLDVMEALARLGIDPRAAHTPVRIYRPGLTWPLDAERLYDFARGLSHILVIEEKGAVVESQIKDLLYNRAERPSVAGKTGLDGAPLIPAAGQLRPSLLAAPLAAWLARTAGLRSTADPAAFACPAPLSNDADGMRRRPYFCSGCPHNTSTKVPEGSQALAGVGCHYMAAWMDRDTGGLTQMGGEGVDWIGLSRYIDMPHVFQNMGEGTYYHSGYLAIRQAVAARANITYKILFNDAVAMTGGQPVDGPISVPQICQQLRGENVARIVVTTDEPDKYQGVALPAGVTVHHRRELDALQRELRATPGVTVLIHDQTCAAEKRRRRKKNQFPDPPRRLLINSAVCEGCGDCGAQSNCLSIVPLETPYGRKRAIDQSSCNKDYSCAEGFCPSFVSVLGGKLRKQAAPADRAPAWRQRLDALPLPPVHAPDQPYRLLVAGMGGTGVITIGAIVSMAAHLQGLSPSVLDLTGLAQKGGTVVSHIRLAPAGAVGGPVRLDWQQADAAILCDPVAAVAPDSLGALRRGHTRVTVNTYVAPVSEFTRDPDAALRPEALLAKIQHAAGAANTAALDAHQAALALFGDSILSNMFMLGHAWQRGGVPLSHAALVRAIELNGVAVQANRDAFEAGRLAAHEPQALEAALRPRAQVVQLHVPESFERAVERRVRDLTAYQNAAYAEQYRQLVERVAQRERQLAPEARTPRLAMAVARNLFKLMAYKDEYEVARLYTDGGFQQQLREQFEGDYTLRFHMAPPLLARKDPHTGIPRKIALGPATLPVMRVLARLKGLRGSWLDPFGHSAERRMERELIDEYRRVVQTLLDHLSPANLPQAASIAALPDKVRGFGHVKAASVASYRRSLQQMLQHYGPPASPDVSLRKSA</sequence>
<dbReference type="GO" id="GO:0016903">
    <property type="term" value="F:oxidoreductase activity, acting on the aldehyde or oxo group of donors"/>
    <property type="evidence" value="ECO:0007669"/>
    <property type="project" value="InterPro"/>
</dbReference>
<gene>
    <name evidence="4" type="ORF">CAL24_02700</name>
</gene>
<dbReference type="SUPFAM" id="SSF53323">
    <property type="entry name" value="Pyruvate-ferredoxin oxidoreductase, PFOR, domain III"/>
    <property type="match status" value="1"/>
</dbReference>
<dbReference type="PANTHER" id="PTHR48084:SF3">
    <property type="entry name" value="SUBUNIT OF PYRUVATE:FLAVODOXIN OXIDOREDUCTASE"/>
    <property type="match status" value="1"/>
</dbReference>
<keyword evidence="5" id="KW-1185">Reference proteome</keyword>
<dbReference type="NCBIfam" id="NF009589">
    <property type="entry name" value="PRK13030.1"/>
    <property type="match status" value="1"/>
</dbReference>
<protein>
    <submittedName>
        <fullName evidence="4">Pyruvate ferredoxin oxidoreductase</fullName>
    </submittedName>
</protein>
<dbReference type="AlphaFoldDB" id="A0A261VXN9"/>
<dbReference type="Proteomes" id="UP000215633">
    <property type="component" value="Unassembled WGS sequence"/>
</dbReference>
<dbReference type="Pfam" id="PF01558">
    <property type="entry name" value="POR"/>
    <property type="match status" value="1"/>
</dbReference>
<dbReference type="InterPro" id="IPR051457">
    <property type="entry name" value="2-oxoacid:Fd_oxidoreductase"/>
</dbReference>
<name>A0A261VXN9_9BORD</name>
<dbReference type="SUPFAM" id="SSF52518">
    <property type="entry name" value="Thiamin diphosphate-binding fold (THDP-binding)"/>
    <property type="match status" value="2"/>
</dbReference>
<keyword evidence="4" id="KW-0670">Pyruvate</keyword>
<dbReference type="EMBL" id="NEVT01000003">
    <property type="protein sequence ID" value="OZI78878.1"/>
    <property type="molecule type" value="Genomic_DNA"/>
</dbReference>
<dbReference type="PANTHER" id="PTHR48084">
    <property type="entry name" value="2-OXOGLUTARATE OXIDOREDUCTASE SUBUNIT KORB-RELATED"/>
    <property type="match status" value="1"/>
</dbReference>
<dbReference type="InterPro" id="IPR029061">
    <property type="entry name" value="THDP-binding"/>
</dbReference>
<dbReference type="Gene3D" id="3.40.50.970">
    <property type="match status" value="1"/>
</dbReference>
<dbReference type="CDD" id="cd07034">
    <property type="entry name" value="TPP_PYR_PFOR_IOR-alpha_like"/>
    <property type="match status" value="1"/>
</dbReference>
<evidence type="ECO:0000256" key="1">
    <source>
        <dbReference type="ARBA" id="ARBA00023002"/>
    </source>
</evidence>
<evidence type="ECO:0000313" key="5">
    <source>
        <dbReference type="Proteomes" id="UP000215633"/>
    </source>
</evidence>
<feature type="domain" description="Pyruvate/ketoisovalerate oxidoreductase catalytic" evidence="2">
    <location>
        <begin position="731"/>
        <end position="918"/>
    </location>
</feature>
<dbReference type="RefSeq" id="WP_094805665.1">
    <property type="nucleotide sequence ID" value="NZ_NEVT01000003.1"/>
</dbReference>
<dbReference type="InterPro" id="IPR009014">
    <property type="entry name" value="Transketo_C/PFOR_II"/>
</dbReference>
<evidence type="ECO:0000259" key="3">
    <source>
        <dbReference type="Pfam" id="PF20169"/>
    </source>
</evidence>
<dbReference type="InterPro" id="IPR002869">
    <property type="entry name" value="Pyrv_flavodox_OxRed_cen"/>
</dbReference>
<comment type="caution">
    <text evidence="4">The sequence shown here is derived from an EMBL/GenBank/DDBJ whole genome shotgun (WGS) entry which is preliminary data.</text>
</comment>
<feature type="domain" description="DUF6537" evidence="3">
    <location>
        <begin position="947"/>
        <end position="1147"/>
    </location>
</feature>
<dbReference type="InterPro" id="IPR002880">
    <property type="entry name" value="Pyrv_Fd/Flavodoxin_OxRdtase_N"/>
</dbReference>
<dbReference type="InterPro" id="IPR046667">
    <property type="entry name" value="DUF6537"/>
</dbReference>
<proteinExistence type="predicted"/>
<reference evidence="5" key="1">
    <citation type="submission" date="2017-05" db="EMBL/GenBank/DDBJ databases">
        <title>Complete and WGS of Bordetella genogroups.</title>
        <authorList>
            <person name="Spilker T."/>
            <person name="Lipuma J."/>
        </authorList>
    </citation>
    <scope>NUCLEOTIDE SEQUENCE [LARGE SCALE GENOMIC DNA]</scope>
    <source>
        <strain evidence="5">AU8256</strain>
    </source>
</reference>
<evidence type="ECO:0000259" key="2">
    <source>
        <dbReference type="Pfam" id="PF01558"/>
    </source>
</evidence>
<evidence type="ECO:0000313" key="4">
    <source>
        <dbReference type="EMBL" id="OZI78878.1"/>
    </source>
</evidence>
<dbReference type="Pfam" id="PF20169">
    <property type="entry name" value="DUF6537"/>
    <property type="match status" value="1"/>
</dbReference>
<dbReference type="Gene3D" id="3.40.920.10">
    <property type="entry name" value="Pyruvate-ferredoxin oxidoreductase, PFOR, domain III"/>
    <property type="match status" value="1"/>
</dbReference>
<dbReference type="InterPro" id="IPR019752">
    <property type="entry name" value="Pyrv/ketoisovalerate_OxRed_cat"/>
</dbReference>
<keyword evidence="1" id="KW-0560">Oxidoreductase</keyword>
<accession>A0A261VXN9</accession>
<dbReference type="NCBIfam" id="NF009588">
    <property type="entry name" value="PRK13029.1"/>
    <property type="match status" value="1"/>
</dbReference>
<organism evidence="4 5">
    <name type="scientific">Bordetella genomosp. 2</name>
    <dbReference type="NCBI Taxonomy" id="1983456"/>
    <lineage>
        <taxon>Bacteria</taxon>
        <taxon>Pseudomonadati</taxon>
        <taxon>Pseudomonadota</taxon>
        <taxon>Betaproteobacteria</taxon>
        <taxon>Burkholderiales</taxon>
        <taxon>Alcaligenaceae</taxon>
        <taxon>Bordetella</taxon>
    </lineage>
</organism>